<accession>A0A149QPM9</accession>
<feature type="compositionally biased region" description="Acidic residues" evidence="1">
    <location>
        <begin position="116"/>
        <end position="129"/>
    </location>
</feature>
<dbReference type="EMBL" id="LHZB01000121">
    <property type="protein sequence ID" value="KXU99240.1"/>
    <property type="molecule type" value="Genomic_DNA"/>
</dbReference>
<evidence type="ECO:0000313" key="2">
    <source>
        <dbReference type="EMBL" id="KXU99240.1"/>
    </source>
</evidence>
<name>A0A149QPM9_9PROT</name>
<feature type="region of interest" description="Disordered" evidence="1">
    <location>
        <begin position="77"/>
        <end position="138"/>
    </location>
</feature>
<dbReference type="AlphaFoldDB" id="A0A149QPM9"/>
<dbReference type="PATRIC" id="fig|442.7.peg.49"/>
<dbReference type="RefSeq" id="WP_062497864.1">
    <property type="nucleotide sequence ID" value="NZ_LHZB01000121.1"/>
</dbReference>
<reference evidence="2 3" key="1">
    <citation type="submission" date="2015-06" db="EMBL/GenBank/DDBJ databases">
        <title>Improved classification and identification of acetic acid bacteria using matrix-assisted laser desorption/ionization time-of-flight mass spectrometry; Gluconobacter nephelii and Gluconobacter uchimurae are later heterotypic synonyms of Gluconobacter japonicus and Gluconobacter oxydans, respectively.</title>
        <authorList>
            <person name="Li L."/>
            <person name="Cleenwerck I."/>
            <person name="De Vuyst L."/>
            <person name="Vandamme P."/>
        </authorList>
    </citation>
    <scope>NUCLEOTIDE SEQUENCE [LARGE SCALE GENOMIC DNA]</scope>
    <source>
        <strain evidence="2 3">LMG 1764</strain>
    </source>
</reference>
<evidence type="ECO:0000256" key="1">
    <source>
        <dbReference type="SAM" id="MobiDB-lite"/>
    </source>
</evidence>
<proteinExistence type="predicted"/>
<gene>
    <name evidence="2" type="ORF">AD929_15705</name>
</gene>
<dbReference type="Proteomes" id="UP000075573">
    <property type="component" value="Unassembled WGS sequence"/>
</dbReference>
<comment type="caution">
    <text evidence="2">The sequence shown here is derived from an EMBL/GenBank/DDBJ whole genome shotgun (WGS) entry which is preliminary data.</text>
</comment>
<organism evidence="2 3">
    <name type="scientific">Gluconobacter potus</name>
    <dbReference type="NCBI Taxonomy" id="2724927"/>
    <lineage>
        <taxon>Bacteria</taxon>
        <taxon>Pseudomonadati</taxon>
        <taxon>Pseudomonadota</taxon>
        <taxon>Alphaproteobacteria</taxon>
        <taxon>Acetobacterales</taxon>
        <taxon>Acetobacteraceae</taxon>
        <taxon>Gluconobacter</taxon>
    </lineage>
</organism>
<evidence type="ECO:0000313" key="3">
    <source>
        <dbReference type="Proteomes" id="UP000075573"/>
    </source>
</evidence>
<sequence length="138" mass="14452">MTFPDDPVITNVSGYALPRTSWALVKDGIIVGISRTYDHAKPPFPDTPVARPGSIPLTGAVAIIVTNTQAVAGHLVDRHGNTTPSEGRIGPLSEGQAAYHDGAAHRAQPGAVSETVPEDEPEHTEDGEDGETHNDAAE</sequence>
<protein>
    <submittedName>
        <fullName evidence="2">Uncharacterized protein</fullName>
    </submittedName>
</protein>